<evidence type="ECO:0000313" key="2">
    <source>
        <dbReference type="EMBL" id="OAX30487.1"/>
    </source>
</evidence>
<evidence type="ECO:0000256" key="1">
    <source>
        <dbReference type="SAM" id="SignalP"/>
    </source>
</evidence>
<dbReference type="Proteomes" id="UP000092154">
    <property type="component" value="Unassembled WGS sequence"/>
</dbReference>
<keyword evidence="1" id="KW-0732">Signal</keyword>
<accession>A0A1B7MD13</accession>
<dbReference type="AlphaFoldDB" id="A0A1B7MD13"/>
<organism evidence="2 3">
    <name type="scientific">Rhizopogon vinicolor AM-OR11-026</name>
    <dbReference type="NCBI Taxonomy" id="1314800"/>
    <lineage>
        <taxon>Eukaryota</taxon>
        <taxon>Fungi</taxon>
        <taxon>Dikarya</taxon>
        <taxon>Basidiomycota</taxon>
        <taxon>Agaricomycotina</taxon>
        <taxon>Agaricomycetes</taxon>
        <taxon>Agaricomycetidae</taxon>
        <taxon>Boletales</taxon>
        <taxon>Suillineae</taxon>
        <taxon>Rhizopogonaceae</taxon>
        <taxon>Rhizopogon</taxon>
    </lineage>
</organism>
<feature type="signal peptide" evidence="1">
    <location>
        <begin position="1"/>
        <end position="34"/>
    </location>
</feature>
<proteinExistence type="predicted"/>
<name>A0A1B7MD13_9AGAM</name>
<keyword evidence="3" id="KW-1185">Reference proteome</keyword>
<feature type="chain" id="PRO_5008597259" evidence="1">
    <location>
        <begin position="35"/>
        <end position="146"/>
    </location>
</feature>
<dbReference type="InParanoid" id="A0A1B7MD13"/>
<protein>
    <submittedName>
        <fullName evidence="2">Uncharacterized protein</fullName>
    </submittedName>
</protein>
<gene>
    <name evidence="2" type="ORF">K503DRAFT_807211</name>
</gene>
<evidence type="ECO:0000313" key="3">
    <source>
        <dbReference type="Proteomes" id="UP000092154"/>
    </source>
</evidence>
<reference evidence="2 3" key="1">
    <citation type="submission" date="2016-06" db="EMBL/GenBank/DDBJ databases">
        <title>Comparative genomics of the ectomycorrhizal sister species Rhizopogon vinicolor and Rhizopogon vesiculosus (Basidiomycota: Boletales) reveals a divergence of the mating type B locus.</title>
        <authorList>
            <consortium name="DOE Joint Genome Institute"/>
            <person name="Mujic A.B."/>
            <person name="Kuo A."/>
            <person name="Tritt A."/>
            <person name="Lipzen A."/>
            <person name="Chen C."/>
            <person name="Johnson J."/>
            <person name="Sharma A."/>
            <person name="Barry K."/>
            <person name="Grigoriev I.V."/>
            <person name="Spatafora J.W."/>
        </authorList>
    </citation>
    <scope>NUCLEOTIDE SEQUENCE [LARGE SCALE GENOMIC DNA]</scope>
    <source>
        <strain evidence="2 3">AM-OR11-026</strain>
    </source>
</reference>
<sequence length="146" mass="16223">MIITPHLAHHPPQSLIHWFIWLPSFCCLSPPLTGSFLGHFSAGSHTFLGPYSTHSGLSNDPSLDLFGPQGVALWCFSTSSHALLVSYSTPLWLSNYTSLEPIWSTGPCTMALFSWFSHGFRSLFYTSRAPQRHLSDLFGPQGLALW</sequence>
<dbReference type="EMBL" id="KV450407">
    <property type="protein sequence ID" value="OAX30487.1"/>
    <property type="molecule type" value="Genomic_DNA"/>
</dbReference>